<accession>A0A7M7QSM6</accession>
<organism evidence="1 2">
    <name type="scientific">Nasonia vitripennis</name>
    <name type="common">Parasitic wasp</name>
    <dbReference type="NCBI Taxonomy" id="7425"/>
    <lineage>
        <taxon>Eukaryota</taxon>
        <taxon>Metazoa</taxon>
        <taxon>Ecdysozoa</taxon>
        <taxon>Arthropoda</taxon>
        <taxon>Hexapoda</taxon>
        <taxon>Insecta</taxon>
        <taxon>Pterygota</taxon>
        <taxon>Neoptera</taxon>
        <taxon>Endopterygota</taxon>
        <taxon>Hymenoptera</taxon>
        <taxon>Apocrita</taxon>
        <taxon>Proctotrupomorpha</taxon>
        <taxon>Chalcidoidea</taxon>
        <taxon>Pteromalidae</taxon>
        <taxon>Pteromalinae</taxon>
        <taxon>Nasonia</taxon>
    </lineage>
</organism>
<protein>
    <submittedName>
        <fullName evidence="1">Uncharacterized protein</fullName>
    </submittedName>
</protein>
<dbReference type="GeneID" id="100118612"/>
<evidence type="ECO:0000313" key="2">
    <source>
        <dbReference type="Proteomes" id="UP000002358"/>
    </source>
</evidence>
<evidence type="ECO:0000313" key="1">
    <source>
        <dbReference type="EnsemblMetazoa" id="XP_032454091"/>
    </source>
</evidence>
<sequence>MEMMGQSSNSSNLKSHIVQTYVSKSLEGFKDEDPTYELLLVTRFANMKKLTTPALTIGLNITNSMAINPPPPSVPHLILPQYDEPLSKQLTDAKNLQSREFPSSSIDLREGDISESRSFSGMSETNAVIKLHNYSKMSENNNYSRFDSNKPKGIVVGVKRKPYDEKPESSKITDCQKLTYESGWDRTDNDYKAFVRKKRINPVYD</sequence>
<proteinExistence type="predicted"/>
<dbReference type="Proteomes" id="UP000002358">
    <property type="component" value="Chromosome 3"/>
</dbReference>
<name>A0A7M7QSM6_NASVI</name>
<reference evidence="1" key="1">
    <citation type="submission" date="2021-01" db="UniProtKB">
        <authorList>
            <consortium name="EnsemblMetazoa"/>
        </authorList>
    </citation>
    <scope>IDENTIFICATION</scope>
</reference>
<keyword evidence="2" id="KW-1185">Reference proteome</keyword>
<dbReference type="EnsemblMetazoa" id="XM_032598200">
    <property type="protein sequence ID" value="XP_032454091"/>
    <property type="gene ID" value="LOC100118612"/>
</dbReference>
<dbReference type="RefSeq" id="XP_032454091.1">
    <property type="nucleotide sequence ID" value="XM_032598200.1"/>
</dbReference>
<dbReference type="AlphaFoldDB" id="A0A7M7QSM6"/>